<sequence>MARTAARKATPPITRPLPTPTPSPKLSPVAKSPKVITLRPGGIHKPAGGKKFFRKKPAGKRIFIKGTDPNSEHVSSRTRAQLALLVAYDVTPFPASVEDSDVTSQPSSVPPLRTISTRNRPLNANKKPKISKRSKPFRFLDLPAEIRIKIYTVILPDWNEAIDRTWDIKRELDLAQTNHDATGKYYQRLQHRLLEEETQLYTPSLLLINKQTSREVKHEIEKQKLILDLEGVRTVSGNRKVSHRSLLGSFIRYETFATVKSVYMELNPLEQTEPGEQWRAFTISCIEFWRENPGLESLHMRLSKKGNVYDVDLKSAFLDTLYNFLANSQGGTPKLKHRIRRSFRNHETEERESEYYEGSLIGVSIPHDAETATSKQGQTPPLEEEAAEMPDADVNASHRSPPRKRVSRTITKADREKAEQQAAEENEALEAAEKDEEVEYDVGEGDEYRPDDGDGVEETFIA</sequence>
<proteinExistence type="predicted"/>
<dbReference type="EMBL" id="JAWDJW010000064">
    <property type="protein sequence ID" value="KAK3081793.1"/>
    <property type="molecule type" value="Genomic_DNA"/>
</dbReference>
<protein>
    <submittedName>
        <fullName evidence="1">Uncharacterized protein</fullName>
    </submittedName>
</protein>
<comment type="caution">
    <text evidence="1">The sequence shown here is derived from an EMBL/GenBank/DDBJ whole genome shotgun (WGS) entry which is preliminary data.</text>
</comment>
<name>A0ACC3DZ09_9PEZI</name>
<dbReference type="Proteomes" id="UP001186974">
    <property type="component" value="Unassembled WGS sequence"/>
</dbReference>
<evidence type="ECO:0000313" key="2">
    <source>
        <dbReference type="Proteomes" id="UP001186974"/>
    </source>
</evidence>
<reference evidence="1" key="1">
    <citation type="submission" date="2024-09" db="EMBL/GenBank/DDBJ databases">
        <title>Black Yeasts Isolated from many extreme environments.</title>
        <authorList>
            <person name="Coleine C."/>
            <person name="Stajich J.E."/>
            <person name="Selbmann L."/>
        </authorList>
    </citation>
    <scope>NUCLEOTIDE SEQUENCE</scope>
    <source>
        <strain evidence="1">CCFEE 5737</strain>
    </source>
</reference>
<evidence type="ECO:0000313" key="1">
    <source>
        <dbReference type="EMBL" id="KAK3081793.1"/>
    </source>
</evidence>
<accession>A0ACC3DZ09</accession>
<gene>
    <name evidence="1" type="ORF">LTS18_002642</name>
</gene>
<organism evidence="1 2">
    <name type="scientific">Coniosporium uncinatum</name>
    <dbReference type="NCBI Taxonomy" id="93489"/>
    <lineage>
        <taxon>Eukaryota</taxon>
        <taxon>Fungi</taxon>
        <taxon>Dikarya</taxon>
        <taxon>Ascomycota</taxon>
        <taxon>Pezizomycotina</taxon>
        <taxon>Dothideomycetes</taxon>
        <taxon>Dothideomycetes incertae sedis</taxon>
        <taxon>Coniosporium</taxon>
    </lineage>
</organism>
<keyword evidence="2" id="KW-1185">Reference proteome</keyword>